<organism evidence="2 3">
    <name type="scientific">Enterovibrio gelatinilyticus</name>
    <dbReference type="NCBI Taxonomy" id="2899819"/>
    <lineage>
        <taxon>Bacteria</taxon>
        <taxon>Pseudomonadati</taxon>
        <taxon>Pseudomonadota</taxon>
        <taxon>Gammaproteobacteria</taxon>
        <taxon>Vibrionales</taxon>
        <taxon>Vibrionaceae</taxon>
        <taxon>Enterovibrio</taxon>
    </lineage>
</organism>
<dbReference type="CDD" id="cd00207">
    <property type="entry name" value="fer2"/>
    <property type="match status" value="1"/>
</dbReference>
<accession>A0ABT5QXY0</accession>
<proteinExistence type="predicted"/>
<dbReference type="InterPro" id="IPR012675">
    <property type="entry name" value="Beta-grasp_dom_sf"/>
</dbReference>
<dbReference type="Gene3D" id="3.10.20.30">
    <property type="match status" value="1"/>
</dbReference>
<sequence>MPTVTFGHTGHSVQLSSGGSLIDLEDAGQSEVPFGCRSAACGTCAIDVTAGMNNLSPKNEEEIDLLDTLNMDGDKRRLACQCSVYGDITIVPVN</sequence>
<protein>
    <submittedName>
        <fullName evidence="2">(2Fe-2S)-binding protein</fullName>
    </submittedName>
</protein>
<dbReference type="SUPFAM" id="SSF54292">
    <property type="entry name" value="2Fe-2S ferredoxin-like"/>
    <property type="match status" value="1"/>
</dbReference>
<comment type="caution">
    <text evidence="2">The sequence shown here is derived from an EMBL/GenBank/DDBJ whole genome shotgun (WGS) entry which is preliminary data.</text>
</comment>
<dbReference type="RefSeq" id="WP_274163728.1">
    <property type="nucleotide sequence ID" value="NZ_JAJUBC010000006.1"/>
</dbReference>
<name>A0ABT5QXY0_9GAMM</name>
<dbReference type="PROSITE" id="PS00197">
    <property type="entry name" value="2FE2S_FER_1"/>
    <property type="match status" value="1"/>
</dbReference>
<evidence type="ECO:0000259" key="1">
    <source>
        <dbReference type="PROSITE" id="PS51085"/>
    </source>
</evidence>
<dbReference type="PROSITE" id="PS51085">
    <property type="entry name" value="2FE2S_FER_2"/>
    <property type="match status" value="1"/>
</dbReference>
<dbReference type="Proteomes" id="UP001149400">
    <property type="component" value="Unassembled WGS sequence"/>
</dbReference>
<dbReference type="InterPro" id="IPR036010">
    <property type="entry name" value="2Fe-2S_ferredoxin-like_sf"/>
</dbReference>
<gene>
    <name evidence="2" type="ORF">LRP50_06900</name>
</gene>
<dbReference type="EMBL" id="JAJUBC010000006">
    <property type="protein sequence ID" value="MDD1792849.1"/>
    <property type="molecule type" value="Genomic_DNA"/>
</dbReference>
<evidence type="ECO:0000313" key="2">
    <source>
        <dbReference type="EMBL" id="MDD1792849.1"/>
    </source>
</evidence>
<evidence type="ECO:0000313" key="3">
    <source>
        <dbReference type="Proteomes" id="UP001149400"/>
    </source>
</evidence>
<feature type="domain" description="2Fe-2S ferredoxin-type" evidence="1">
    <location>
        <begin position="2"/>
        <end position="94"/>
    </location>
</feature>
<dbReference type="InterPro" id="IPR006058">
    <property type="entry name" value="2Fe2S_fd_BS"/>
</dbReference>
<dbReference type="InterPro" id="IPR001041">
    <property type="entry name" value="2Fe-2S_ferredoxin-type"/>
</dbReference>
<dbReference type="Pfam" id="PF00111">
    <property type="entry name" value="Fer2"/>
    <property type="match status" value="1"/>
</dbReference>
<reference evidence="2" key="1">
    <citation type="submission" date="2021-12" db="EMBL/GenBank/DDBJ databases">
        <title>Enterovibrio ZSDZ35 sp. nov. and Enterovibrio ZSDZ42 sp. nov., isolated from coastal seawater in Qingdao.</title>
        <authorList>
            <person name="Zhang P."/>
        </authorList>
    </citation>
    <scope>NUCLEOTIDE SEQUENCE</scope>
    <source>
        <strain evidence="2">ZSDZ42</strain>
    </source>
</reference>
<keyword evidence="3" id="KW-1185">Reference proteome</keyword>